<sequence>MEAPAPSACATGGLYTSPTSGQSLDAKNPLNISWDTACMSGAQSVDIYLLAPGNDQPLIHTWSSVYFPAGSYQTQLQPQWWNATDSVSLQLAIVQSGLPRAMAQLPAGPVWNATTDTSSGTLAGDATAADTSGGVTVVNNAPSTHHGLSKGKIAAAVIMPLLFIAALIGLAFLKISRDRGRENRKRFSVAVDKRM</sequence>
<protein>
    <submittedName>
        <fullName evidence="2">Uncharacterized protein</fullName>
    </submittedName>
</protein>
<dbReference type="EMBL" id="SFCI01003293">
    <property type="protein sequence ID" value="TFY73111.1"/>
    <property type="molecule type" value="Genomic_DNA"/>
</dbReference>
<keyword evidence="1" id="KW-1133">Transmembrane helix</keyword>
<keyword evidence="1" id="KW-0812">Transmembrane</keyword>
<gene>
    <name evidence="2" type="ORF">EWM64_g10901</name>
</gene>
<accession>A0A4Y9ZH09</accession>
<evidence type="ECO:0000313" key="3">
    <source>
        <dbReference type="Proteomes" id="UP000298061"/>
    </source>
</evidence>
<dbReference type="STRING" id="135208.A0A4Y9ZH09"/>
<organism evidence="2 3">
    <name type="scientific">Hericium alpestre</name>
    <dbReference type="NCBI Taxonomy" id="135208"/>
    <lineage>
        <taxon>Eukaryota</taxon>
        <taxon>Fungi</taxon>
        <taxon>Dikarya</taxon>
        <taxon>Basidiomycota</taxon>
        <taxon>Agaricomycotina</taxon>
        <taxon>Agaricomycetes</taxon>
        <taxon>Russulales</taxon>
        <taxon>Hericiaceae</taxon>
        <taxon>Hericium</taxon>
    </lineage>
</organism>
<keyword evidence="3" id="KW-1185">Reference proteome</keyword>
<name>A0A4Y9ZH09_9AGAM</name>
<evidence type="ECO:0000256" key="1">
    <source>
        <dbReference type="SAM" id="Phobius"/>
    </source>
</evidence>
<dbReference type="Proteomes" id="UP000298061">
    <property type="component" value="Unassembled WGS sequence"/>
</dbReference>
<comment type="caution">
    <text evidence="2">The sequence shown here is derived from an EMBL/GenBank/DDBJ whole genome shotgun (WGS) entry which is preliminary data.</text>
</comment>
<dbReference type="OrthoDB" id="3363836at2759"/>
<proteinExistence type="predicted"/>
<reference evidence="2 3" key="1">
    <citation type="submission" date="2019-02" db="EMBL/GenBank/DDBJ databases">
        <title>Genome sequencing of the rare red list fungi Hericium alpestre (H. flagellum).</title>
        <authorList>
            <person name="Buettner E."/>
            <person name="Kellner H."/>
        </authorList>
    </citation>
    <scope>NUCLEOTIDE SEQUENCE [LARGE SCALE GENOMIC DNA]</scope>
    <source>
        <strain evidence="2 3">DSM 108284</strain>
    </source>
</reference>
<feature type="non-terminal residue" evidence="2">
    <location>
        <position position="195"/>
    </location>
</feature>
<keyword evidence="1" id="KW-0472">Membrane</keyword>
<evidence type="ECO:0000313" key="2">
    <source>
        <dbReference type="EMBL" id="TFY73111.1"/>
    </source>
</evidence>
<feature type="transmembrane region" description="Helical" evidence="1">
    <location>
        <begin position="153"/>
        <end position="175"/>
    </location>
</feature>
<dbReference type="AlphaFoldDB" id="A0A4Y9ZH09"/>